<evidence type="ECO:0008006" key="3">
    <source>
        <dbReference type="Google" id="ProtNLM"/>
    </source>
</evidence>
<evidence type="ECO:0000313" key="2">
    <source>
        <dbReference type="Proteomes" id="UP001597512"/>
    </source>
</evidence>
<dbReference type="Proteomes" id="UP001597512">
    <property type="component" value="Unassembled WGS sequence"/>
</dbReference>
<dbReference type="EMBL" id="JBHUOM010000043">
    <property type="protein sequence ID" value="MFD2937771.1"/>
    <property type="molecule type" value="Genomic_DNA"/>
</dbReference>
<protein>
    <recommendedName>
        <fullName evidence="3">CHAT domain-containing protein</fullName>
    </recommendedName>
</protein>
<proteinExistence type="predicted"/>
<sequence>MSKYSILNQLIKLILIISILAYQPLKADAQGLFGLFKNLFKSSSRAFEEHVAVNGIRSEIRSEIKYGVEYENSLDRITHPRPSGVNYESIYGPYHGSDPNNISLSNGYIDHYKSAKRNSLDGNNRDWITVHLRSLEDLNHLEYKRKKAPEVKLSTHIVVTKSEVVRAKYKSVFNTDNVIFVDPKVTLYEPEARNALKEIKFGDLFFTGIGDPYFIRRETLANTVDELKKHFNNMSDPLLSQAMYAIDPDDFYSKSLMCVFKVENNRFIGEVIPMIHTSSLSSIGSNKVNASNQVTDEFKNWLVKSRKKRSILYYIGNSETSNAAQVKELTNRYNITVINRTESVDDFPSINQSLDRILSLCKQKLSFDNITSLDGIPVSEKGQKLQSMESIPIETIRALRNKVEETLMKSAKTITTKEQLIHELTNGTTHILLIIAHCDEKNIYFGSSYVSLEELSKMPKQEGVRPPRAAILLSCNTGKLYKENLIPLKLFQEKINSLGRLLVQKNFVDFSMAPRDIIDGREVLSITKNLQNYPIGKLSNRVETLLGPRDKKMIDSFKDTDLRKRFYNIANR</sequence>
<name>A0ABW6AR23_9BACT</name>
<gene>
    <name evidence="1" type="ORF">ACFS25_28650</name>
</gene>
<comment type="caution">
    <text evidence="1">The sequence shown here is derived from an EMBL/GenBank/DDBJ whole genome shotgun (WGS) entry which is preliminary data.</text>
</comment>
<organism evidence="1 2">
    <name type="scientific">Spirosoma flavum</name>
    <dbReference type="NCBI Taxonomy" id="2048557"/>
    <lineage>
        <taxon>Bacteria</taxon>
        <taxon>Pseudomonadati</taxon>
        <taxon>Bacteroidota</taxon>
        <taxon>Cytophagia</taxon>
        <taxon>Cytophagales</taxon>
        <taxon>Cytophagaceae</taxon>
        <taxon>Spirosoma</taxon>
    </lineage>
</organism>
<accession>A0ABW6AR23</accession>
<reference evidence="2" key="1">
    <citation type="journal article" date="2019" name="Int. J. Syst. Evol. Microbiol.">
        <title>The Global Catalogue of Microorganisms (GCM) 10K type strain sequencing project: providing services to taxonomists for standard genome sequencing and annotation.</title>
        <authorList>
            <consortium name="The Broad Institute Genomics Platform"/>
            <consortium name="The Broad Institute Genome Sequencing Center for Infectious Disease"/>
            <person name="Wu L."/>
            <person name="Ma J."/>
        </authorList>
    </citation>
    <scope>NUCLEOTIDE SEQUENCE [LARGE SCALE GENOMIC DNA]</scope>
    <source>
        <strain evidence="2">KCTC 52490</strain>
    </source>
</reference>
<dbReference type="RefSeq" id="WP_381508162.1">
    <property type="nucleotide sequence ID" value="NZ_JBHUOM010000043.1"/>
</dbReference>
<evidence type="ECO:0000313" key="1">
    <source>
        <dbReference type="EMBL" id="MFD2937771.1"/>
    </source>
</evidence>
<keyword evidence="2" id="KW-1185">Reference proteome</keyword>